<reference evidence="3 4" key="1">
    <citation type="journal article" date="2005" name="Science">
        <title>Genome sequence of Theileria parva, a bovine pathogen that transforms lymphocytes.</title>
        <authorList>
            <person name="Gardner M.J."/>
            <person name="Bishop R."/>
            <person name="Shah T."/>
            <person name="de Villiers E.P."/>
            <person name="Carlton J.M."/>
            <person name="Hall N."/>
            <person name="Ren Q."/>
            <person name="Paulsen I.T."/>
            <person name="Pain A."/>
            <person name="Berriman M."/>
            <person name="Wilson R.J.M."/>
            <person name="Sato S."/>
            <person name="Ralph S.A."/>
            <person name="Mann D.J."/>
            <person name="Xiong Z."/>
            <person name="Shallom S.J."/>
            <person name="Weidman J."/>
            <person name="Jiang L."/>
            <person name="Lynn J."/>
            <person name="Weaver B."/>
            <person name="Shoaibi A."/>
            <person name="Domingo A.R."/>
            <person name="Wasawo D."/>
            <person name="Crabtree J."/>
            <person name="Wortman J.R."/>
            <person name="Haas B."/>
            <person name="Angiuoli S.V."/>
            <person name="Creasy T.H."/>
            <person name="Lu C."/>
            <person name="Suh B."/>
            <person name="Silva J.C."/>
            <person name="Utterback T.R."/>
            <person name="Feldblyum T.V."/>
            <person name="Pertea M."/>
            <person name="Allen J."/>
            <person name="Nierman W.C."/>
            <person name="Taracha E.L.N."/>
            <person name="Salzberg S.L."/>
            <person name="White O.R."/>
            <person name="Fitzhugh H.A."/>
            <person name="Morzaria S."/>
            <person name="Venter J.C."/>
            <person name="Fraser C.M."/>
            <person name="Nene V."/>
        </authorList>
    </citation>
    <scope>NUCLEOTIDE SEQUENCE [LARGE SCALE GENOMIC DNA]</scope>
    <source>
        <strain evidence="3 4">Muguga</strain>
    </source>
</reference>
<evidence type="ECO:0000313" key="4">
    <source>
        <dbReference type="Proteomes" id="UP000001949"/>
    </source>
</evidence>
<dbReference type="STRING" id="5875.Q4N136"/>
<evidence type="ECO:0000256" key="1">
    <source>
        <dbReference type="SAM" id="MobiDB-lite"/>
    </source>
</evidence>
<evidence type="ECO:0008006" key="5">
    <source>
        <dbReference type="Google" id="ProtNLM"/>
    </source>
</evidence>
<dbReference type="eggNOG" id="ENOG502QSYS">
    <property type="taxonomic scope" value="Eukaryota"/>
</dbReference>
<organism evidence="3 4">
    <name type="scientific">Theileria parva</name>
    <name type="common">East coast fever infection agent</name>
    <dbReference type="NCBI Taxonomy" id="5875"/>
    <lineage>
        <taxon>Eukaryota</taxon>
        <taxon>Sar</taxon>
        <taxon>Alveolata</taxon>
        <taxon>Apicomplexa</taxon>
        <taxon>Aconoidasida</taxon>
        <taxon>Piroplasmida</taxon>
        <taxon>Theileriidae</taxon>
        <taxon>Theileria</taxon>
    </lineage>
</organism>
<feature type="signal peptide" evidence="2">
    <location>
        <begin position="1"/>
        <end position="20"/>
    </location>
</feature>
<feature type="compositionally biased region" description="Low complexity" evidence="1">
    <location>
        <begin position="76"/>
        <end position="97"/>
    </location>
</feature>
<gene>
    <name evidence="3" type="ordered locus">TP04_0916</name>
</gene>
<feature type="compositionally biased region" description="Basic and acidic residues" evidence="1">
    <location>
        <begin position="25"/>
        <end position="36"/>
    </location>
</feature>
<dbReference type="EMBL" id="AAGK01000004">
    <property type="protein sequence ID" value="EAN32270.1"/>
    <property type="molecule type" value="Genomic_DNA"/>
</dbReference>
<feature type="compositionally biased region" description="Polar residues" evidence="1">
    <location>
        <begin position="308"/>
        <end position="321"/>
    </location>
</feature>
<dbReference type="RefSeq" id="XP_764553.1">
    <property type="nucleotide sequence ID" value="XM_759460.1"/>
</dbReference>
<dbReference type="VEuPathDB" id="PiroplasmaDB:TpMuguga_04g00916"/>
<feature type="compositionally biased region" description="Basic and acidic residues" evidence="1">
    <location>
        <begin position="236"/>
        <end position="253"/>
    </location>
</feature>
<feature type="chain" id="PRO_5004241127" description="Theileria-specific sub-telomeric protein, SVSP family member" evidence="2">
    <location>
        <begin position="21"/>
        <end position="574"/>
    </location>
</feature>
<sequence>MHFIASFFILILILVKCLDCADKQSSKQGDESKETDLPSLEGLSLVPYSDSEEEDNFDVNETTETKSQTELKSNQQEETQQTQQQSAQSQPSQLLPQPTQIEQSGTYQHYGPPVFPPQPEPMLYFVPIPTSEPLPLPIQTVQPQPPQYYGPQQYHPGIQYVPYQTLQIPQPQVGPPLPYQPIPYQLPPQPIPYQPQPQHIPYQPQPQIVLAPPSQPMVQPQDVTSQGQIQDQAQETTDKPEEKGAVGESESVRNLRPITYLPKSTPPRFKDLRQKNLPPRHVKKQESKSSFVKLHGDKPTQPIEHKGTTQTPDKVQDQQTGDAAGSGDGQPPSDQPEQPSESGGAEGGDEPENPEDKEEGAVGGAKASLCEKITLMKKNSEGALIEMTEKEYKIIVDSRFKIKFRPFRNLEQVLCDGEIVYWHRSDKPYCSILSFNKKNNAFIIYRPGGFLLIKQKLGKWKPITAPNIPNYVKFYRQGSTGNEVEIVPLNYHLEFTSQASFKYTFKTDVHCSKMVVRNQVVWIKTASEGFPSSMSLTNLENVVILFKGYVRVFKKTPEGYRHLFIKSDAGYHED</sequence>
<name>Q4N136_THEPA</name>
<keyword evidence="2" id="KW-0732">Signal</keyword>
<feature type="compositionally biased region" description="Low complexity" evidence="1">
    <location>
        <begin position="196"/>
        <end position="208"/>
    </location>
</feature>
<feature type="compositionally biased region" description="Polar residues" evidence="1">
    <location>
        <begin position="216"/>
        <end position="235"/>
    </location>
</feature>
<evidence type="ECO:0000256" key="2">
    <source>
        <dbReference type="SAM" id="SignalP"/>
    </source>
</evidence>
<dbReference type="GeneID" id="3500750"/>
<keyword evidence="4" id="KW-1185">Reference proteome</keyword>
<feature type="compositionally biased region" description="Acidic residues" evidence="1">
    <location>
        <begin position="347"/>
        <end position="358"/>
    </location>
</feature>
<feature type="compositionally biased region" description="Low complexity" evidence="1">
    <location>
        <begin position="329"/>
        <end position="343"/>
    </location>
</feature>
<dbReference type="KEGG" id="tpv:TP04_0916"/>
<dbReference type="Proteomes" id="UP000001949">
    <property type="component" value="Unassembled WGS sequence"/>
</dbReference>
<protein>
    <recommendedName>
        <fullName evidence="5">Theileria-specific sub-telomeric protein, SVSP family member</fullName>
    </recommendedName>
</protein>
<dbReference type="AlphaFoldDB" id="Q4N136"/>
<feature type="compositionally biased region" description="Basic and acidic residues" evidence="1">
    <location>
        <begin position="294"/>
        <end position="307"/>
    </location>
</feature>
<feature type="region of interest" description="Disordered" evidence="1">
    <location>
        <begin position="25"/>
        <end position="97"/>
    </location>
</feature>
<dbReference type="OMA" id="QVPYQPY"/>
<proteinExistence type="predicted"/>
<comment type="caution">
    <text evidence="3">The sequence shown here is derived from an EMBL/GenBank/DDBJ whole genome shotgun (WGS) entry which is preliminary data.</text>
</comment>
<accession>Q4N136</accession>
<feature type="region of interest" description="Disordered" evidence="1">
    <location>
        <begin position="189"/>
        <end position="365"/>
    </location>
</feature>
<dbReference type="InParanoid" id="Q4N136"/>
<evidence type="ECO:0000313" key="3">
    <source>
        <dbReference type="EMBL" id="EAN32270.1"/>
    </source>
</evidence>